<proteinExistence type="inferred from homology"/>
<dbReference type="PROSITE" id="PS00061">
    <property type="entry name" value="ADH_SHORT"/>
    <property type="match status" value="1"/>
</dbReference>
<dbReference type="PRINTS" id="PR00080">
    <property type="entry name" value="SDRFAMILY"/>
</dbReference>
<dbReference type="InterPro" id="IPR002347">
    <property type="entry name" value="SDR_fam"/>
</dbReference>
<evidence type="ECO:0000256" key="1">
    <source>
        <dbReference type="ARBA" id="ARBA00006484"/>
    </source>
</evidence>
<name>A0A222E238_9RHOB</name>
<dbReference type="PANTHER" id="PTHR42879">
    <property type="entry name" value="3-OXOACYL-(ACYL-CARRIER-PROTEIN) REDUCTASE"/>
    <property type="match status" value="1"/>
</dbReference>
<evidence type="ECO:0000259" key="2">
    <source>
        <dbReference type="SMART" id="SM00822"/>
    </source>
</evidence>
<gene>
    <name evidence="3" type="ORF">ANTHELSMS3_01346</name>
</gene>
<dbReference type="PANTHER" id="PTHR42879:SF2">
    <property type="entry name" value="3-OXOACYL-[ACYL-CARRIER-PROTEIN] REDUCTASE FABG"/>
    <property type="match status" value="1"/>
</dbReference>
<dbReference type="InterPro" id="IPR020904">
    <property type="entry name" value="Sc_DH/Rdtase_CS"/>
</dbReference>
<dbReference type="KEGG" id="aht:ANTHELSMS3_01346"/>
<dbReference type="Gene3D" id="3.40.50.720">
    <property type="entry name" value="NAD(P)-binding Rossmann-like Domain"/>
    <property type="match status" value="1"/>
</dbReference>
<dbReference type="InterPro" id="IPR036291">
    <property type="entry name" value="NAD(P)-bd_dom_sf"/>
</dbReference>
<reference evidence="3 4" key="1">
    <citation type="submission" date="2017-07" db="EMBL/GenBank/DDBJ databases">
        <title>Genome Sequence of Antarctobacter heliothermus Strain SMS3 Isolated from a culture of the Diatom Skeletonema marinoi.</title>
        <authorList>
            <person name="Topel M."/>
            <person name="Pinder M.I.M."/>
            <person name="Johansson O.N."/>
            <person name="Kourtchenko O."/>
            <person name="Godhe A."/>
            <person name="Clarke A.K."/>
        </authorList>
    </citation>
    <scope>NUCLEOTIDE SEQUENCE [LARGE SCALE GENOMIC DNA]</scope>
    <source>
        <strain evidence="3 4">SMS3</strain>
    </source>
</reference>
<dbReference type="EMBL" id="CP022540">
    <property type="protein sequence ID" value="ASP20048.1"/>
    <property type="molecule type" value="Genomic_DNA"/>
</dbReference>
<dbReference type="InterPro" id="IPR057326">
    <property type="entry name" value="KR_dom"/>
</dbReference>
<dbReference type="FunFam" id="3.40.50.720:FF:000084">
    <property type="entry name" value="Short-chain dehydrogenase reductase"/>
    <property type="match status" value="1"/>
</dbReference>
<dbReference type="CDD" id="cd05233">
    <property type="entry name" value="SDR_c"/>
    <property type="match status" value="1"/>
</dbReference>
<dbReference type="Pfam" id="PF13561">
    <property type="entry name" value="adh_short_C2"/>
    <property type="match status" value="1"/>
</dbReference>
<protein>
    <submittedName>
        <fullName evidence="3">3-ketoacyl-ACP reductase</fullName>
    </submittedName>
</protein>
<dbReference type="InterPro" id="IPR050259">
    <property type="entry name" value="SDR"/>
</dbReference>
<dbReference type="PRINTS" id="PR00081">
    <property type="entry name" value="GDHRDH"/>
</dbReference>
<keyword evidence="4" id="KW-1185">Reference proteome</keyword>
<feature type="domain" description="Ketoreductase" evidence="2">
    <location>
        <begin position="3"/>
        <end position="170"/>
    </location>
</feature>
<dbReference type="RefSeq" id="WP_094034188.1">
    <property type="nucleotide sequence ID" value="NZ_CP022540.1"/>
</dbReference>
<comment type="similarity">
    <text evidence="1">Belongs to the short-chain dehydrogenases/reductases (SDR) family.</text>
</comment>
<dbReference type="AlphaFoldDB" id="A0A222E238"/>
<organism evidence="3 4">
    <name type="scientific">Antarctobacter heliothermus</name>
    <dbReference type="NCBI Taxonomy" id="74033"/>
    <lineage>
        <taxon>Bacteria</taxon>
        <taxon>Pseudomonadati</taxon>
        <taxon>Pseudomonadota</taxon>
        <taxon>Alphaproteobacteria</taxon>
        <taxon>Rhodobacterales</taxon>
        <taxon>Roseobacteraceae</taxon>
        <taxon>Antarctobacter</taxon>
    </lineage>
</organism>
<evidence type="ECO:0000313" key="4">
    <source>
        <dbReference type="Proteomes" id="UP000203589"/>
    </source>
</evidence>
<evidence type="ECO:0000313" key="3">
    <source>
        <dbReference type="EMBL" id="ASP20048.1"/>
    </source>
</evidence>
<dbReference type="GO" id="GO:0032787">
    <property type="term" value="P:monocarboxylic acid metabolic process"/>
    <property type="evidence" value="ECO:0007669"/>
    <property type="project" value="UniProtKB-ARBA"/>
</dbReference>
<accession>A0A222E238</accession>
<dbReference type="SMART" id="SM00822">
    <property type="entry name" value="PKS_KR"/>
    <property type="match status" value="1"/>
</dbReference>
<sequence length="242" mass="25678">MTDTVLITGATRGIGLSTAHHLSDQGFRVVGIGRSAPDTEFPGELFLADLADIAATHSVMDAILARFEVDCIVNNVGLNIVEPLGDVQLDSLARVLDLNLRVSVQVAQAALEGMKSRKYGRIINLSSRGALGRAGRTSYGAAKAGIIGMTRTWALELAPYQITANAVSPGPTETEMFKRNNLEGPGAEERRQEFLSGIPLGRFAQPDEVAFAIGFLLDRRASFVTGQLLHVCGGSSLVSSAI</sequence>
<dbReference type="SUPFAM" id="SSF51735">
    <property type="entry name" value="NAD(P)-binding Rossmann-fold domains"/>
    <property type="match status" value="1"/>
</dbReference>
<dbReference type="OrthoDB" id="9779623at2"/>
<dbReference type="Proteomes" id="UP000203589">
    <property type="component" value="Chromosome"/>
</dbReference>